<keyword evidence="3" id="KW-0732">Signal</keyword>
<evidence type="ECO:0000313" key="8">
    <source>
        <dbReference type="EMBL" id="KAK0067187.1"/>
    </source>
</evidence>
<reference evidence="8" key="2">
    <citation type="submission" date="2023-04" db="EMBL/GenBank/DDBJ databases">
        <authorList>
            <person name="Bu L."/>
            <person name="Lu L."/>
            <person name="Laidemitt M.R."/>
            <person name="Zhang S.M."/>
            <person name="Mutuku M."/>
            <person name="Mkoji G."/>
            <person name="Steinauer M."/>
            <person name="Loker E.S."/>
        </authorList>
    </citation>
    <scope>NUCLEOTIDE SEQUENCE</scope>
    <source>
        <strain evidence="8">KasaAsao</strain>
        <tissue evidence="8">Whole Snail</tissue>
    </source>
</reference>
<evidence type="ECO:0000256" key="3">
    <source>
        <dbReference type="ARBA" id="ARBA00022729"/>
    </source>
</evidence>
<dbReference type="InterPro" id="IPR036465">
    <property type="entry name" value="vWFA_dom_sf"/>
</dbReference>
<dbReference type="FunFam" id="3.40.50.410:FF:000004">
    <property type="entry name" value="collagen alpha-6(VI) chain"/>
    <property type="match status" value="1"/>
</dbReference>
<dbReference type="SUPFAM" id="SSF53300">
    <property type="entry name" value="vWA-like"/>
    <property type="match status" value="3"/>
</dbReference>
<evidence type="ECO:0000256" key="4">
    <source>
        <dbReference type="ARBA" id="ARBA00022737"/>
    </source>
</evidence>
<dbReference type="GO" id="GO:0005581">
    <property type="term" value="C:collagen trimer"/>
    <property type="evidence" value="ECO:0007669"/>
    <property type="project" value="UniProtKB-KW"/>
</dbReference>
<feature type="domain" description="VWFA" evidence="7">
    <location>
        <begin position="3"/>
        <end position="179"/>
    </location>
</feature>
<evidence type="ECO:0000259" key="7">
    <source>
        <dbReference type="PROSITE" id="PS50234"/>
    </source>
</evidence>
<dbReference type="Gene3D" id="3.40.50.410">
    <property type="entry name" value="von Willebrand factor, type A domain"/>
    <property type="match status" value="3"/>
</dbReference>
<name>A0AAD8FJE2_BIOPF</name>
<dbReference type="PANTHER" id="PTHR24020">
    <property type="entry name" value="COLLAGEN ALPHA"/>
    <property type="match status" value="1"/>
</dbReference>
<dbReference type="Pfam" id="PF00092">
    <property type="entry name" value="VWA"/>
    <property type="match status" value="3"/>
</dbReference>
<accession>A0AAD8FJE2</accession>
<dbReference type="Proteomes" id="UP001233172">
    <property type="component" value="Unassembled WGS sequence"/>
</dbReference>
<evidence type="ECO:0000256" key="6">
    <source>
        <dbReference type="SAM" id="MobiDB-lite"/>
    </source>
</evidence>
<keyword evidence="8" id="KW-0176">Collagen</keyword>
<dbReference type="PRINTS" id="PR00453">
    <property type="entry name" value="VWFADOMAIN"/>
</dbReference>
<organism evidence="8 9">
    <name type="scientific">Biomphalaria pfeifferi</name>
    <name type="common">Bloodfluke planorb</name>
    <name type="synonym">Freshwater snail</name>
    <dbReference type="NCBI Taxonomy" id="112525"/>
    <lineage>
        <taxon>Eukaryota</taxon>
        <taxon>Metazoa</taxon>
        <taxon>Spiralia</taxon>
        <taxon>Lophotrochozoa</taxon>
        <taxon>Mollusca</taxon>
        <taxon>Gastropoda</taxon>
        <taxon>Heterobranchia</taxon>
        <taxon>Euthyneura</taxon>
        <taxon>Panpulmonata</taxon>
        <taxon>Hygrophila</taxon>
        <taxon>Lymnaeoidea</taxon>
        <taxon>Planorbidae</taxon>
        <taxon>Biomphalaria</taxon>
    </lineage>
</organism>
<comment type="caution">
    <text evidence="8">The sequence shown here is derived from an EMBL/GenBank/DDBJ whole genome shotgun (WGS) entry which is preliminary data.</text>
</comment>
<dbReference type="GO" id="GO:0005576">
    <property type="term" value="C:extracellular region"/>
    <property type="evidence" value="ECO:0007669"/>
    <property type="project" value="UniProtKB-SubCell"/>
</dbReference>
<evidence type="ECO:0000256" key="5">
    <source>
        <dbReference type="ARBA" id="ARBA00023180"/>
    </source>
</evidence>
<gene>
    <name evidence="8" type="ORF">Bpfe_003285</name>
</gene>
<dbReference type="SMART" id="SM00327">
    <property type="entry name" value="VWA"/>
    <property type="match status" value="3"/>
</dbReference>
<feature type="domain" description="VWFA" evidence="7">
    <location>
        <begin position="228"/>
        <end position="401"/>
    </location>
</feature>
<sequence length="678" mass="73900">LADVAIVYHLSNAAKPNDINSFKTFLKSILEKASIDNGNVRVAFMNYAKKGRNLVDFSKSKTKNGVFSAIDKIDVKYRAAASNAGAALNEVQSKFFTKNLDRPDAENIVILITDAKNSDQSENMVKEAEELRKSGFKIITVGIRGADANELKGVASQSSFSFYSSSFESALTGGFTESVWDVLNPAASVPATSPTRVPAATSPSRVVTTKVTQESASEVIADTGSKADIVFAIHFNPKRSYTEFLQLIDYLKSLVLTSDVNNQKVRFGLYFDKDNFFFQLKDYTNTSAIIDALGTASKSLTTTDQFDLVSVLQDVRTRMFTPANGDRANVQNILIVFTDTVTSGAAPQLQRERTLLDRNKIIVYSAGIDLNDKAALESISDETNLVTFSDYSELRSYGDQLRQLIPAMKTIPPPTTTARPKDTVPPTRPGSGKQNLEETEEIEIDTHSTLAETVENNINIFTITPATAGKSIGCAGAKLDLVFVLDASTSVTEPNFELMKDFVKDFLLDADIDGGNVRVGVVIYSDADYVQFQLNTYAKKADVYNAIDDIPYRYGSTNTADALKTMRSVMFTAGNGDRSDVNNVAVVVTDGVSNINSRRTVPEAEQAKAEGIHIYAIGIGLTDTKELDGIASKPVDENRFAVQDFTELRDLRHKVFSALCAVQPAASSTAPTKPITRK</sequence>
<comment type="subcellular location">
    <subcellularLocation>
        <location evidence="1">Secreted</location>
    </subcellularLocation>
</comment>
<evidence type="ECO:0000256" key="2">
    <source>
        <dbReference type="ARBA" id="ARBA00022525"/>
    </source>
</evidence>
<dbReference type="PANTHER" id="PTHR24020:SF84">
    <property type="entry name" value="VWFA DOMAIN-CONTAINING PROTEIN"/>
    <property type="match status" value="1"/>
</dbReference>
<keyword evidence="4" id="KW-0677">Repeat</keyword>
<keyword evidence="9" id="KW-1185">Reference proteome</keyword>
<dbReference type="InterPro" id="IPR002035">
    <property type="entry name" value="VWF_A"/>
</dbReference>
<feature type="non-terminal residue" evidence="8">
    <location>
        <position position="1"/>
    </location>
</feature>
<feature type="region of interest" description="Disordered" evidence="6">
    <location>
        <begin position="410"/>
        <end position="435"/>
    </location>
</feature>
<evidence type="ECO:0000313" key="9">
    <source>
        <dbReference type="Proteomes" id="UP001233172"/>
    </source>
</evidence>
<evidence type="ECO:0000256" key="1">
    <source>
        <dbReference type="ARBA" id="ARBA00004613"/>
    </source>
</evidence>
<keyword evidence="5" id="KW-0325">Glycoprotein</keyword>
<dbReference type="InterPro" id="IPR050525">
    <property type="entry name" value="ECM_Assembly_Org"/>
</dbReference>
<dbReference type="EMBL" id="JASAOG010000008">
    <property type="protein sequence ID" value="KAK0067187.1"/>
    <property type="molecule type" value="Genomic_DNA"/>
</dbReference>
<dbReference type="AlphaFoldDB" id="A0AAD8FJE2"/>
<dbReference type="CDD" id="cd01450">
    <property type="entry name" value="vWFA_subfamily_ECM"/>
    <property type="match status" value="2"/>
</dbReference>
<keyword evidence="2" id="KW-0964">Secreted</keyword>
<dbReference type="PROSITE" id="PS50234">
    <property type="entry name" value="VWFA"/>
    <property type="match status" value="3"/>
</dbReference>
<feature type="domain" description="VWFA" evidence="7">
    <location>
        <begin position="480"/>
        <end position="655"/>
    </location>
</feature>
<reference evidence="8" key="1">
    <citation type="journal article" date="2023" name="PLoS Negl. Trop. Dis.">
        <title>A genome sequence for Biomphalaria pfeifferi, the major vector snail for the human-infecting parasite Schistosoma mansoni.</title>
        <authorList>
            <person name="Bu L."/>
            <person name="Lu L."/>
            <person name="Laidemitt M.R."/>
            <person name="Zhang S.M."/>
            <person name="Mutuku M."/>
            <person name="Mkoji G."/>
            <person name="Steinauer M."/>
            <person name="Loker E.S."/>
        </authorList>
    </citation>
    <scope>NUCLEOTIDE SEQUENCE</scope>
    <source>
        <strain evidence="8">KasaAsao</strain>
    </source>
</reference>
<protein>
    <submittedName>
        <fullName evidence="8">Collagen alpha-1(XII) chain</fullName>
    </submittedName>
</protein>
<proteinExistence type="predicted"/>